<keyword evidence="1 5" id="KW-0963">Cytoplasm</keyword>
<comment type="subunit">
    <text evidence="5">Binds ribosomal protein uS19.</text>
</comment>
<dbReference type="InterPro" id="IPR011961">
    <property type="entry name" value="RimM"/>
</dbReference>
<evidence type="ECO:0000259" key="7">
    <source>
        <dbReference type="Pfam" id="PF24986"/>
    </source>
</evidence>
<feature type="domain" description="Ribosome maturation factor RimM PRC barrel" evidence="7">
    <location>
        <begin position="102"/>
        <end position="168"/>
    </location>
</feature>
<dbReference type="Gene3D" id="2.40.30.60">
    <property type="entry name" value="RimM"/>
    <property type="match status" value="1"/>
</dbReference>
<evidence type="ECO:0000313" key="8">
    <source>
        <dbReference type="EMBL" id="MBA5778926.1"/>
    </source>
</evidence>
<dbReference type="InterPro" id="IPR002676">
    <property type="entry name" value="RimM_N"/>
</dbReference>
<dbReference type="Proteomes" id="UP000541109">
    <property type="component" value="Unassembled WGS sequence"/>
</dbReference>
<comment type="similarity">
    <text evidence="5">Belongs to the RimM family.</text>
</comment>
<dbReference type="GO" id="GO:0042274">
    <property type="term" value="P:ribosomal small subunit biogenesis"/>
    <property type="evidence" value="ECO:0007669"/>
    <property type="project" value="UniProtKB-UniRule"/>
</dbReference>
<gene>
    <name evidence="5 8" type="primary">rimM</name>
    <name evidence="8" type="ORF">H2509_17500</name>
</gene>
<evidence type="ECO:0000256" key="4">
    <source>
        <dbReference type="ARBA" id="ARBA00023186"/>
    </source>
</evidence>
<comment type="domain">
    <text evidence="5">The PRC barrel domain binds ribosomal protein uS19.</text>
</comment>
<feature type="domain" description="RimM N-terminal" evidence="6">
    <location>
        <begin position="10"/>
        <end position="89"/>
    </location>
</feature>
<name>A0A839AIP4_9HYPH</name>
<comment type="caution">
    <text evidence="8">The sequence shown here is derived from an EMBL/GenBank/DDBJ whole genome shotgun (WGS) entry which is preliminary data.</text>
</comment>
<comment type="subcellular location">
    <subcellularLocation>
        <location evidence="5">Cytoplasm</location>
    </subcellularLocation>
</comment>
<keyword evidence="2 5" id="KW-0690">Ribosome biogenesis</keyword>
<dbReference type="Pfam" id="PF24986">
    <property type="entry name" value="PRC_RimM"/>
    <property type="match status" value="1"/>
</dbReference>
<dbReference type="Pfam" id="PF01782">
    <property type="entry name" value="RimM"/>
    <property type="match status" value="1"/>
</dbReference>
<keyword evidence="3 5" id="KW-0698">rRNA processing</keyword>
<dbReference type="Gene3D" id="2.30.30.240">
    <property type="entry name" value="PRC-barrel domain"/>
    <property type="match status" value="1"/>
</dbReference>
<evidence type="ECO:0000259" key="6">
    <source>
        <dbReference type="Pfam" id="PF01782"/>
    </source>
</evidence>
<dbReference type="InterPro" id="IPR036976">
    <property type="entry name" value="RimM_N_sf"/>
</dbReference>
<evidence type="ECO:0000256" key="3">
    <source>
        <dbReference type="ARBA" id="ARBA00022552"/>
    </source>
</evidence>
<dbReference type="EMBL" id="JACFXV010000064">
    <property type="protein sequence ID" value="MBA5778926.1"/>
    <property type="molecule type" value="Genomic_DNA"/>
</dbReference>
<dbReference type="PANTHER" id="PTHR33692">
    <property type="entry name" value="RIBOSOME MATURATION FACTOR RIMM"/>
    <property type="match status" value="1"/>
</dbReference>
<dbReference type="AlphaFoldDB" id="A0A839AIP4"/>
<evidence type="ECO:0000256" key="2">
    <source>
        <dbReference type="ARBA" id="ARBA00022517"/>
    </source>
</evidence>
<evidence type="ECO:0000313" key="9">
    <source>
        <dbReference type="Proteomes" id="UP000541109"/>
    </source>
</evidence>
<sequence length="184" mass="19764">MAEENKRIAIGRIGAAHGIRGEVRIKAYSEDPLAIADYGPLQNADGTASYEIVSARLQKSMVVARLKGVSDRTAAEKLNGVELYISRDQLGETDDEDEFYHTDLIGMEACEADGTSVGRIIAVPNFGASDLLEISPKGAKSFYLPFTLDFVPEIDFDAGKVTVVIPAGYLAEDDADEDDGTAES</sequence>
<reference evidence="8 9" key="1">
    <citation type="submission" date="2020-07" db="EMBL/GenBank/DDBJ databases">
        <title>Stappia sp., F7233, whole genome shotgun sequencing project.</title>
        <authorList>
            <person name="Jiang S."/>
            <person name="Liu Z.W."/>
            <person name="Du Z.J."/>
        </authorList>
    </citation>
    <scope>NUCLEOTIDE SEQUENCE [LARGE SCALE GENOMIC DNA]</scope>
    <source>
        <strain evidence="8 9">F7233</strain>
    </source>
</reference>
<dbReference type="InterPro" id="IPR056792">
    <property type="entry name" value="PRC_RimM"/>
</dbReference>
<comment type="function">
    <text evidence="5">An accessory protein needed during the final step in the assembly of 30S ribosomal subunit, possibly for assembly of the head region. Essential for efficient processing of 16S rRNA. May be needed both before and after RbfA during the maturation of 16S rRNA. It has affinity for free ribosomal 30S subunits but not for 70S ribosomes.</text>
</comment>
<protein>
    <recommendedName>
        <fullName evidence="5">Ribosome maturation factor RimM</fullName>
    </recommendedName>
</protein>
<dbReference type="GO" id="GO:0006364">
    <property type="term" value="P:rRNA processing"/>
    <property type="evidence" value="ECO:0007669"/>
    <property type="project" value="UniProtKB-UniRule"/>
</dbReference>
<dbReference type="GO" id="GO:0005840">
    <property type="term" value="C:ribosome"/>
    <property type="evidence" value="ECO:0007669"/>
    <property type="project" value="InterPro"/>
</dbReference>
<dbReference type="HAMAP" id="MF_00014">
    <property type="entry name" value="Ribosome_mat_RimM"/>
    <property type="match status" value="1"/>
</dbReference>
<proteinExistence type="inferred from homology"/>
<dbReference type="SUPFAM" id="SSF50346">
    <property type="entry name" value="PRC-barrel domain"/>
    <property type="match status" value="1"/>
</dbReference>
<organism evidence="8 9">
    <name type="scientific">Stappia albiluteola</name>
    <dbReference type="NCBI Taxonomy" id="2758565"/>
    <lineage>
        <taxon>Bacteria</taxon>
        <taxon>Pseudomonadati</taxon>
        <taxon>Pseudomonadota</taxon>
        <taxon>Alphaproteobacteria</taxon>
        <taxon>Hyphomicrobiales</taxon>
        <taxon>Stappiaceae</taxon>
        <taxon>Stappia</taxon>
    </lineage>
</organism>
<keyword evidence="9" id="KW-1185">Reference proteome</keyword>
<dbReference type="InterPro" id="IPR011033">
    <property type="entry name" value="PRC_barrel-like_sf"/>
</dbReference>
<dbReference type="GO" id="GO:0005737">
    <property type="term" value="C:cytoplasm"/>
    <property type="evidence" value="ECO:0007669"/>
    <property type="project" value="UniProtKB-SubCell"/>
</dbReference>
<keyword evidence="4 5" id="KW-0143">Chaperone</keyword>
<dbReference type="PANTHER" id="PTHR33692:SF1">
    <property type="entry name" value="RIBOSOME MATURATION FACTOR RIMM"/>
    <property type="match status" value="1"/>
</dbReference>
<dbReference type="RefSeq" id="WP_182167701.1">
    <property type="nucleotide sequence ID" value="NZ_JACFXV010000064.1"/>
</dbReference>
<dbReference type="InterPro" id="IPR009000">
    <property type="entry name" value="Transl_B-barrel_sf"/>
</dbReference>
<dbReference type="GO" id="GO:0043022">
    <property type="term" value="F:ribosome binding"/>
    <property type="evidence" value="ECO:0007669"/>
    <property type="project" value="InterPro"/>
</dbReference>
<accession>A0A839AIP4</accession>
<dbReference type="NCBIfam" id="TIGR02273">
    <property type="entry name" value="16S_RimM"/>
    <property type="match status" value="1"/>
</dbReference>
<evidence type="ECO:0000256" key="5">
    <source>
        <dbReference type="HAMAP-Rule" id="MF_00014"/>
    </source>
</evidence>
<dbReference type="SUPFAM" id="SSF50447">
    <property type="entry name" value="Translation proteins"/>
    <property type="match status" value="1"/>
</dbReference>
<evidence type="ECO:0000256" key="1">
    <source>
        <dbReference type="ARBA" id="ARBA00022490"/>
    </source>
</evidence>